<keyword evidence="3" id="KW-1185">Reference proteome</keyword>
<organism evidence="4">
    <name type="scientific">Anisakis simplex</name>
    <name type="common">Herring worm</name>
    <dbReference type="NCBI Taxonomy" id="6269"/>
    <lineage>
        <taxon>Eukaryota</taxon>
        <taxon>Metazoa</taxon>
        <taxon>Ecdysozoa</taxon>
        <taxon>Nematoda</taxon>
        <taxon>Chromadorea</taxon>
        <taxon>Rhabditida</taxon>
        <taxon>Spirurina</taxon>
        <taxon>Ascaridomorpha</taxon>
        <taxon>Ascaridoidea</taxon>
        <taxon>Anisakidae</taxon>
        <taxon>Anisakis</taxon>
        <taxon>Anisakis simplex complex</taxon>
    </lineage>
</organism>
<reference evidence="4" key="1">
    <citation type="submission" date="2017-02" db="UniProtKB">
        <authorList>
            <consortium name="WormBaseParasite"/>
        </authorList>
    </citation>
    <scope>IDENTIFICATION</scope>
</reference>
<name>A0A0M3KFT8_ANISI</name>
<dbReference type="Proteomes" id="UP000267096">
    <property type="component" value="Unassembled WGS sequence"/>
</dbReference>
<evidence type="ECO:0000256" key="1">
    <source>
        <dbReference type="SAM" id="MobiDB-lite"/>
    </source>
</evidence>
<feature type="compositionally biased region" description="Polar residues" evidence="1">
    <location>
        <begin position="87"/>
        <end position="98"/>
    </location>
</feature>
<protein>
    <submittedName>
        <fullName evidence="2 4">Uncharacterized protein</fullName>
    </submittedName>
</protein>
<reference evidence="2 3" key="2">
    <citation type="submission" date="2018-11" db="EMBL/GenBank/DDBJ databases">
        <authorList>
            <consortium name="Pathogen Informatics"/>
        </authorList>
    </citation>
    <scope>NUCLEOTIDE SEQUENCE [LARGE SCALE GENOMIC DNA]</scope>
</reference>
<dbReference type="EMBL" id="UYRR01036875">
    <property type="protein sequence ID" value="VDK68300.1"/>
    <property type="molecule type" value="Genomic_DNA"/>
</dbReference>
<evidence type="ECO:0000313" key="2">
    <source>
        <dbReference type="EMBL" id="VDK68300.1"/>
    </source>
</evidence>
<dbReference type="AlphaFoldDB" id="A0A0M3KFT8"/>
<evidence type="ECO:0000313" key="4">
    <source>
        <dbReference type="WBParaSite" id="ASIM_0001984901-mRNA-1"/>
    </source>
</evidence>
<proteinExistence type="predicted"/>
<feature type="compositionally biased region" description="Low complexity" evidence="1">
    <location>
        <begin position="63"/>
        <end position="86"/>
    </location>
</feature>
<sequence>MPLLRNSSSSAGGPQGPAPAGPINPAFSHFQSAIRQQSLSGRPSPVPQLALASAAKNPLTVQNNPPKSVSSGSSSGGSLSAAPSNSIGPNRTAVRQNLGSSSGQSKFGSASTTAPSFVDRERVTNTTSYLPTRFIDSLFGFIISI</sequence>
<feature type="region of interest" description="Disordered" evidence="1">
    <location>
        <begin position="1"/>
        <end position="115"/>
    </location>
</feature>
<gene>
    <name evidence="2" type="ORF">ASIM_LOCUS19236</name>
</gene>
<evidence type="ECO:0000313" key="3">
    <source>
        <dbReference type="Proteomes" id="UP000267096"/>
    </source>
</evidence>
<feature type="compositionally biased region" description="Low complexity" evidence="1">
    <location>
        <begin position="99"/>
        <end position="111"/>
    </location>
</feature>
<dbReference type="WBParaSite" id="ASIM_0001984901-mRNA-1">
    <property type="protein sequence ID" value="ASIM_0001984901-mRNA-1"/>
    <property type="gene ID" value="ASIM_0001984901"/>
</dbReference>
<accession>A0A0M3KFT8</accession>
<feature type="compositionally biased region" description="Polar residues" evidence="1">
    <location>
        <begin position="29"/>
        <end position="41"/>
    </location>
</feature>